<dbReference type="EMBL" id="JAPWGY010000001">
    <property type="protein sequence ID" value="MCZ4279758.1"/>
    <property type="molecule type" value="Genomic_DNA"/>
</dbReference>
<sequence length="226" mass="26244">MSFVFRFFLLFCSRNFRDFYIENERQGLIDSRARLNYFLLFFFWFCVVALALLTAVLFVKRAWELYTTPFLLDELTEVFALLLIAGTLYSHGRRKIRQLEKSAFIYSAGAVAVSVLVDKVSHKGGKDNHSYRYEVEGKPYWLECDYAGERNIGDKAPVIFVQNLPKTVCLYDPSAFRRNCLIRDKPEPGQVSGWDLDGHLAEAEKPQQSFVSPGRFNRNDPPWKQE</sequence>
<gene>
    <name evidence="3" type="ORF">O4H49_03140</name>
</gene>
<accession>A0ABT4LF78</accession>
<organism evidence="3 4">
    <name type="scientific">Kiloniella laminariae</name>
    <dbReference type="NCBI Taxonomy" id="454162"/>
    <lineage>
        <taxon>Bacteria</taxon>
        <taxon>Pseudomonadati</taxon>
        <taxon>Pseudomonadota</taxon>
        <taxon>Alphaproteobacteria</taxon>
        <taxon>Rhodospirillales</taxon>
        <taxon>Kiloniellaceae</taxon>
        <taxon>Kiloniella</taxon>
    </lineage>
</organism>
<keyword evidence="2" id="KW-0812">Transmembrane</keyword>
<protein>
    <submittedName>
        <fullName evidence="3">Uncharacterized protein</fullName>
    </submittedName>
</protein>
<reference evidence="3" key="1">
    <citation type="submission" date="2022-12" db="EMBL/GenBank/DDBJ databases">
        <title>Bacterial isolates from different developmental stages of Nematostella vectensis.</title>
        <authorList>
            <person name="Fraune S."/>
        </authorList>
    </citation>
    <scope>NUCLEOTIDE SEQUENCE</scope>
    <source>
        <strain evidence="3">G21630-S1</strain>
    </source>
</reference>
<comment type="caution">
    <text evidence="3">The sequence shown here is derived from an EMBL/GenBank/DDBJ whole genome shotgun (WGS) entry which is preliminary data.</text>
</comment>
<feature type="compositionally biased region" description="Basic and acidic residues" evidence="1">
    <location>
        <begin position="217"/>
        <end position="226"/>
    </location>
</feature>
<keyword evidence="2" id="KW-1133">Transmembrane helix</keyword>
<feature type="region of interest" description="Disordered" evidence="1">
    <location>
        <begin position="204"/>
        <end position="226"/>
    </location>
</feature>
<name>A0ABT4LF78_9PROT</name>
<evidence type="ECO:0000313" key="3">
    <source>
        <dbReference type="EMBL" id="MCZ4279758.1"/>
    </source>
</evidence>
<evidence type="ECO:0000256" key="2">
    <source>
        <dbReference type="SAM" id="Phobius"/>
    </source>
</evidence>
<keyword evidence="2" id="KW-0472">Membrane</keyword>
<evidence type="ECO:0000313" key="4">
    <source>
        <dbReference type="Proteomes" id="UP001069802"/>
    </source>
</evidence>
<dbReference type="RefSeq" id="WP_269421955.1">
    <property type="nucleotide sequence ID" value="NZ_JAPWGY010000001.1"/>
</dbReference>
<feature type="transmembrane region" description="Helical" evidence="2">
    <location>
        <begin position="35"/>
        <end position="58"/>
    </location>
</feature>
<feature type="transmembrane region" description="Helical" evidence="2">
    <location>
        <begin position="70"/>
        <end position="89"/>
    </location>
</feature>
<proteinExistence type="predicted"/>
<evidence type="ECO:0000256" key="1">
    <source>
        <dbReference type="SAM" id="MobiDB-lite"/>
    </source>
</evidence>
<dbReference type="Proteomes" id="UP001069802">
    <property type="component" value="Unassembled WGS sequence"/>
</dbReference>
<keyword evidence="4" id="KW-1185">Reference proteome</keyword>